<evidence type="ECO:0000313" key="3">
    <source>
        <dbReference type="Proteomes" id="UP000597886"/>
    </source>
</evidence>
<dbReference type="AlphaFoldDB" id="A0AA90YQB5"/>
<reference evidence="2" key="1">
    <citation type="submission" date="2019-12" db="EMBL/GenBank/DDBJ databases">
        <title>Ruegeria JWLKs population differentiation of coral mucus and skeleton niches.</title>
        <authorList>
            <person name="Luo D."/>
        </authorList>
    </citation>
    <scope>NUCLEOTIDE SEQUENCE</scope>
    <source>
        <strain evidence="2">HKCCD6181</strain>
    </source>
</reference>
<dbReference type="PANTHER" id="PTHR31377">
    <property type="entry name" value="AGMATINE DEIMINASE-RELATED"/>
    <property type="match status" value="1"/>
</dbReference>
<proteinExistence type="predicted"/>
<dbReference type="GO" id="GO:0047632">
    <property type="term" value="F:agmatine deiminase activity"/>
    <property type="evidence" value="ECO:0007669"/>
    <property type="project" value="TreeGrafter"/>
</dbReference>
<accession>A0AA90YQB5</accession>
<comment type="caution">
    <text evidence="2">The sequence shown here is derived from an EMBL/GenBank/DDBJ whole genome shotgun (WGS) entry which is preliminary data.</text>
</comment>
<keyword evidence="1" id="KW-0378">Hydrolase</keyword>
<name>A0AA90YQB5_9RHOB</name>
<dbReference type="RefSeq" id="WP_171328059.1">
    <property type="nucleotide sequence ID" value="NZ_WVRA01000001.1"/>
</dbReference>
<dbReference type="EMBL" id="WVRA01000001">
    <property type="protein sequence ID" value="NOE16802.1"/>
    <property type="molecule type" value="Genomic_DNA"/>
</dbReference>
<dbReference type="GO" id="GO:0004668">
    <property type="term" value="F:protein-arginine deiminase activity"/>
    <property type="evidence" value="ECO:0007669"/>
    <property type="project" value="InterPro"/>
</dbReference>
<evidence type="ECO:0000256" key="1">
    <source>
        <dbReference type="ARBA" id="ARBA00022801"/>
    </source>
</evidence>
<dbReference type="Proteomes" id="UP000597886">
    <property type="component" value="Unassembled WGS sequence"/>
</dbReference>
<gene>
    <name evidence="2" type="ORF">GS634_01535</name>
</gene>
<dbReference type="InterPro" id="IPR007466">
    <property type="entry name" value="Peptidyl-Arg-deiminase_porph"/>
</dbReference>
<dbReference type="GO" id="GO:0009446">
    <property type="term" value="P:putrescine biosynthetic process"/>
    <property type="evidence" value="ECO:0007669"/>
    <property type="project" value="InterPro"/>
</dbReference>
<organism evidence="2 3">
    <name type="scientific">Ruegeria atlantica</name>
    <dbReference type="NCBI Taxonomy" id="81569"/>
    <lineage>
        <taxon>Bacteria</taxon>
        <taxon>Pseudomonadati</taxon>
        <taxon>Pseudomonadota</taxon>
        <taxon>Alphaproteobacteria</taxon>
        <taxon>Rhodobacterales</taxon>
        <taxon>Roseobacteraceae</taxon>
        <taxon>Ruegeria</taxon>
    </lineage>
</organism>
<dbReference type="PANTHER" id="PTHR31377:SF0">
    <property type="entry name" value="AGMATINE DEIMINASE-RELATED"/>
    <property type="match status" value="1"/>
</dbReference>
<dbReference type="Gene3D" id="3.75.10.10">
    <property type="entry name" value="L-arginine/glycine Amidinotransferase, Chain A"/>
    <property type="match status" value="1"/>
</dbReference>
<evidence type="ECO:0000313" key="2">
    <source>
        <dbReference type="EMBL" id="NOE16802.1"/>
    </source>
</evidence>
<dbReference type="Pfam" id="PF04371">
    <property type="entry name" value="PAD_porph"/>
    <property type="match status" value="1"/>
</dbReference>
<dbReference type="SUPFAM" id="SSF55909">
    <property type="entry name" value="Pentein"/>
    <property type="match status" value="1"/>
</dbReference>
<sequence>MKRREFLVAGGALGMTGFSGQSIAQSATGFHVPAEDARHDRTFMQWPVSRTVYPDPVFLELVQGTIAEIANTISAFEPVTMLAGSEHHADISKRLSAAVEIWDVPTEDLWCRDAGPVFAINDRGALAVQQIQFNGWGRKQVHAHDAKIAGRVAERLGLPLLPTGLIGEAGGVEQDGHGTLMAHESSWVNDNRNPGLTRDEIEARLLAAYGAKRMIWSEGVWGEDITDYHIDSLARFTGPGRGIINLPDEPDKDDPFHMAALHTHDRLVAAGIDMDVMPEPHFRRVKNPDFVASYANYYVCNGGVIAARFGDSETDRIASETVARHHPGREVVTLDVDVLGELGGGIHCATQQMPVFQMS</sequence>
<protein>
    <submittedName>
        <fullName evidence="2">Agmatine deiminase family protein</fullName>
    </submittedName>
</protein>